<accession>A0ACB8TX15</accession>
<keyword evidence="2" id="KW-1185">Reference proteome</keyword>
<protein>
    <submittedName>
        <fullName evidence="1">Uncharacterized protein</fullName>
    </submittedName>
</protein>
<organism evidence="1 2">
    <name type="scientific">Irpex rosettiformis</name>
    <dbReference type="NCBI Taxonomy" id="378272"/>
    <lineage>
        <taxon>Eukaryota</taxon>
        <taxon>Fungi</taxon>
        <taxon>Dikarya</taxon>
        <taxon>Basidiomycota</taxon>
        <taxon>Agaricomycotina</taxon>
        <taxon>Agaricomycetes</taxon>
        <taxon>Polyporales</taxon>
        <taxon>Irpicaceae</taxon>
        <taxon>Irpex</taxon>
    </lineage>
</organism>
<reference evidence="1" key="1">
    <citation type="journal article" date="2021" name="Environ. Microbiol.">
        <title>Gene family expansions and transcriptome signatures uncover fungal adaptations to wood decay.</title>
        <authorList>
            <person name="Hage H."/>
            <person name="Miyauchi S."/>
            <person name="Viragh M."/>
            <person name="Drula E."/>
            <person name="Min B."/>
            <person name="Chaduli D."/>
            <person name="Navarro D."/>
            <person name="Favel A."/>
            <person name="Norest M."/>
            <person name="Lesage-Meessen L."/>
            <person name="Balint B."/>
            <person name="Merenyi Z."/>
            <person name="de Eugenio L."/>
            <person name="Morin E."/>
            <person name="Martinez A.T."/>
            <person name="Baldrian P."/>
            <person name="Stursova M."/>
            <person name="Martinez M.J."/>
            <person name="Novotny C."/>
            <person name="Magnuson J.K."/>
            <person name="Spatafora J.W."/>
            <person name="Maurice S."/>
            <person name="Pangilinan J."/>
            <person name="Andreopoulos W."/>
            <person name="LaButti K."/>
            <person name="Hundley H."/>
            <person name="Na H."/>
            <person name="Kuo A."/>
            <person name="Barry K."/>
            <person name="Lipzen A."/>
            <person name="Henrissat B."/>
            <person name="Riley R."/>
            <person name="Ahrendt S."/>
            <person name="Nagy L.G."/>
            <person name="Grigoriev I.V."/>
            <person name="Martin F."/>
            <person name="Rosso M.N."/>
        </authorList>
    </citation>
    <scope>NUCLEOTIDE SEQUENCE</scope>
    <source>
        <strain evidence="1">CBS 384.51</strain>
    </source>
</reference>
<sequence length="400" mass="45859">MSANPSTQQQADDVSVGPGAVKDIQDQEIWMSDGNIIIAALDEAKNERHLFKCYRGLLAHRLPVLKEMFDADPSGAIIASASEHHAGIPLVRLYDEPKHVRRLLQVLYNPSELPYKWWRRETMNDLVGLMRLSKKYDAEDLYKHCTTVFENAWPRSLKEWDQRNKDMTRIWKEEEYRGRDNQVWSNQMIRFALPDPGAAVALADEHDLHASCATAFYALNQIYRTPYYITTDDRGMVNAFPKDHPADISCLSADLLRRFINGRELIRQVGFDICYRQLPEVVAGVGPIHTEEDEPNCKDAVASWWALRFAEATKGGAVYSTDPLGLLDDMSQFLDEAVPINQDICERCRVHIRNCLQESREFLWGTCAIHFEVGNAAHIDEHVKELLTDLREHLHGRNML</sequence>
<name>A0ACB8TX15_9APHY</name>
<dbReference type="EMBL" id="MU274923">
    <property type="protein sequence ID" value="KAI0086521.1"/>
    <property type="molecule type" value="Genomic_DNA"/>
</dbReference>
<comment type="caution">
    <text evidence="1">The sequence shown here is derived from an EMBL/GenBank/DDBJ whole genome shotgun (WGS) entry which is preliminary data.</text>
</comment>
<dbReference type="Proteomes" id="UP001055072">
    <property type="component" value="Unassembled WGS sequence"/>
</dbReference>
<evidence type="ECO:0000313" key="2">
    <source>
        <dbReference type="Proteomes" id="UP001055072"/>
    </source>
</evidence>
<proteinExistence type="predicted"/>
<gene>
    <name evidence="1" type="ORF">BDY19DRAFT_995812</name>
</gene>
<evidence type="ECO:0000313" key="1">
    <source>
        <dbReference type="EMBL" id="KAI0086521.1"/>
    </source>
</evidence>